<dbReference type="InterPro" id="IPR041489">
    <property type="entry name" value="PDZ_6"/>
</dbReference>
<organism evidence="4">
    <name type="scientific">Guillardia theta</name>
    <name type="common">Cryptophyte</name>
    <name type="synonym">Cryptomonas phi</name>
    <dbReference type="NCBI Taxonomy" id="55529"/>
    <lineage>
        <taxon>Eukaryota</taxon>
        <taxon>Cryptophyceae</taxon>
        <taxon>Pyrenomonadales</taxon>
        <taxon>Geminigeraceae</taxon>
        <taxon>Guillardia</taxon>
    </lineage>
</organism>
<dbReference type="CDD" id="cd06782">
    <property type="entry name" value="cpPDZ_CPP-like"/>
    <property type="match status" value="1"/>
</dbReference>
<feature type="region of interest" description="Disordered" evidence="2">
    <location>
        <begin position="561"/>
        <end position="606"/>
    </location>
</feature>
<name>A0A7S4JHS7_GUITH</name>
<dbReference type="InterPro" id="IPR036034">
    <property type="entry name" value="PDZ_sf"/>
</dbReference>
<dbReference type="Pfam" id="PF17820">
    <property type="entry name" value="PDZ_6"/>
    <property type="match status" value="1"/>
</dbReference>
<dbReference type="EMBL" id="HBKN01007037">
    <property type="protein sequence ID" value="CAE2263273.1"/>
    <property type="molecule type" value="Transcribed_RNA"/>
</dbReference>
<dbReference type="SUPFAM" id="SSF50156">
    <property type="entry name" value="PDZ domain-like"/>
    <property type="match status" value="2"/>
</dbReference>
<evidence type="ECO:0000256" key="1">
    <source>
        <dbReference type="SAM" id="Coils"/>
    </source>
</evidence>
<dbReference type="SMART" id="SM00228">
    <property type="entry name" value="PDZ"/>
    <property type="match status" value="2"/>
</dbReference>
<sequence>MQRGAHAYGIFSSRQNPTITSRTSAAYGDHESEALYGVGAAVSQSEGKTFRVNALKSGGPAESAGLLRNDQIVTVDGKRPPDLSALRSMLLGQKGTRVVIGVRRPGVQHVISIEITRGDRNTTLSPLVGIGMGFRPLSSGGYLVTNIVPGSAADRAGIKHNDVICICNGVLLVNKPTNFLSETLSSNAAESFTLGIKRGEGLKTLTVTVINSPLMEASPELAADSGVRTIELRETQGSYSANFYTDAGGSVYDSDRSDSKLTAASSTSYRSGFYSDSSRDASDYSSDDSRGQSSPRLMFTKTSIQQDGGMIFSSRSQTLPPRTRSKRFQTASSLGSGPELPTATRKEREEAYNNNDAPSDPIAHVAPSEAAAAAAGDERRRYSPDELTHFQTKVMNKIHALEVLYEDLKIARERLKDDLHTESVEKLQRLIHTYDDLVRSEHHRQEAERAREEGEVRREREMTYVKDFIHKMADQIDLVLDNQTRMEHMLTEHDSKMASFEDSLVRLKQEQDGLIEGLEEMQLKIKSSVTMVEENMLQREQQIYQKLNESRIEIVSSFHADPSKVTDSPSSLDSELKANGGTPYTPRKSSQGKETLYSPREKRGKSADHGETIVSYAGFYPVLYAQKCVFSDVAPPNMRCTRIFLDDRMVIFQKNKDGVHDLQYAIVVHLVSQKIWAYKIMGGIAQRNRTLFQVVGEDICVFVHDDSGKIDLKKLFVLKFANDDRMFLQSVHIDPSIPSRTLCHIEAVGRSCVLFAHDVDRKFDLRNIFVLDTEMLTLRNCSEIMNLNPEQKELAFHGISCTVVGFKLVLVLQTVSSLDLSQVWIVDTNLGMISTPVTLSEPCSSSSSVRALVKAMKHSVYLFVEEEEQKIDFEQTMMIDMESASIKKVEMEGSFPERWKGKFHILDEKHLLTIRVKDDGAMDFTEMLLLDASDPLKLKVSPLTLPLPGIPWENVRLSVFEEKLLATSSSSKFRRLVGVISPLQNVVKMFCLDVRNPNVSFDVASQDKYLVVLPRDSNGKLIVGDVSIIDMKQVFDTNSTS</sequence>
<proteinExistence type="predicted"/>
<evidence type="ECO:0000259" key="3">
    <source>
        <dbReference type="PROSITE" id="PS50106"/>
    </source>
</evidence>
<reference evidence="4" key="1">
    <citation type="submission" date="2021-01" db="EMBL/GenBank/DDBJ databases">
        <authorList>
            <person name="Corre E."/>
            <person name="Pelletier E."/>
            <person name="Niang G."/>
            <person name="Scheremetjew M."/>
            <person name="Finn R."/>
            <person name="Kale V."/>
            <person name="Holt S."/>
            <person name="Cochrane G."/>
            <person name="Meng A."/>
            <person name="Brown T."/>
            <person name="Cohen L."/>
        </authorList>
    </citation>
    <scope>NUCLEOTIDE SEQUENCE</scope>
    <source>
        <strain evidence="4">CCMP 2712</strain>
    </source>
</reference>
<dbReference type="PANTHER" id="PTHR32060:SF22">
    <property type="entry name" value="CARBOXYL-TERMINAL-PROCESSING PEPTIDASE 3, CHLOROPLASTIC"/>
    <property type="match status" value="1"/>
</dbReference>
<gene>
    <name evidence="4" type="ORF">GTHE00462_LOCUS5642</name>
</gene>
<feature type="domain" description="PDZ" evidence="3">
    <location>
        <begin position="112"/>
        <end position="200"/>
    </location>
</feature>
<keyword evidence="1" id="KW-0175">Coiled coil</keyword>
<feature type="compositionally biased region" description="Polar residues" evidence="2">
    <location>
        <begin position="291"/>
        <end position="306"/>
    </location>
</feature>
<feature type="coiled-coil region" evidence="1">
    <location>
        <begin position="490"/>
        <end position="524"/>
    </location>
</feature>
<evidence type="ECO:0000313" key="4">
    <source>
        <dbReference type="EMBL" id="CAE2263273.1"/>
    </source>
</evidence>
<dbReference type="Gene3D" id="2.30.42.10">
    <property type="match status" value="2"/>
</dbReference>
<protein>
    <recommendedName>
        <fullName evidence="3">PDZ domain-containing protein</fullName>
    </recommendedName>
</protein>
<accession>A0A7S4JHS7</accession>
<dbReference type="InterPro" id="IPR001478">
    <property type="entry name" value="PDZ"/>
</dbReference>
<dbReference type="PANTHER" id="PTHR32060">
    <property type="entry name" value="TAIL-SPECIFIC PROTEASE"/>
    <property type="match status" value="1"/>
</dbReference>
<evidence type="ECO:0000256" key="2">
    <source>
        <dbReference type="SAM" id="MobiDB-lite"/>
    </source>
</evidence>
<dbReference type="PROSITE" id="PS50106">
    <property type="entry name" value="PDZ"/>
    <property type="match status" value="1"/>
</dbReference>
<feature type="region of interest" description="Disordered" evidence="2">
    <location>
        <begin position="269"/>
        <end position="380"/>
    </location>
</feature>
<dbReference type="AlphaFoldDB" id="A0A7S4JHS7"/>
<dbReference type="GO" id="GO:0004175">
    <property type="term" value="F:endopeptidase activity"/>
    <property type="evidence" value="ECO:0007669"/>
    <property type="project" value="TreeGrafter"/>
</dbReference>
<feature type="compositionally biased region" description="Basic and acidic residues" evidence="2">
    <location>
        <begin position="277"/>
        <end position="290"/>
    </location>
</feature>